<dbReference type="InterPro" id="IPR029064">
    <property type="entry name" value="Ribosomal_eL30-like_sf"/>
</dbReference>
<keyword evidence="10" id="KW-1185">Reference proteome</keyword>
<dbReference type="InterPro" id="IPR004441">
    <property type="entry name" value="rRNA_MeTrfase_TrmH"/>
</dbReference>
<keyword evidence="1 6" id="KW-0963">Cytoplasm</keyword>
<evidence type="ECO:0000256" key="5">
    <source>
        <dbReference type="ARBA" id="ARBA00022691"/>
    </source>
</evidence>
<dbReference type="PANTHER" id="PTHR46429">
    <property type="entry name" value="23S RRNA (GUANOSINE-2'-O-)-METHYLTRANSFERASE RLMB"/>
    <property type="match status" value="1"/>
</dbReference>
<evidence type="ECO:0000256" key="6">
    <source>
        <dbReference type="HAMAP-Rule" id="MF_01887"/>
    </source>
</evidence>
<feature type="region of interest" description="Disordered" evidence="7">
    <location>
        <begin position="1"/>
        <end position="37"/>
    </location>
</feature>
<comment type="similarity">
    <text evidence="6">Belongs to the class IV-like SAM-binding methyltransferase superfamily. RNA methyltransferase TrmH family. RlmB subfamily.</text>
</comment>
<dbReference type="PANTHER" id="PTHR46429:SF1">
    <property type="entry name" value="23S RRNA (GUANOSINE-2'-O-)-METHYLTRANSFERASE RLMB"/>
    <property type="match status" value="1"/>
</dbReference>
<feature type="binding site" evidence="6">
    <location>
        <position position="253"/>
    </location>
    <ligand>
        <name>S-adenosyl-L-methionine</name>
        <dbReference type="ChEBI" id="CHEBI:59789"/>
    </ligand>
</feature>
<dbReference type="SUPFAM" id="SSF55315">
    <property type="entry name" value="L30e-like"/>
    <property type="match status" value="1"/>
</dbReference>
<evidence type="ECO:0000256" key="1">
    <source>
        <dbReference type="ARBA" id="ARBA00022490"/>
    </source>
</evidence>
<comment type="catalytic activity">
    <reaction evidence="6">
        <text>guanosine(2251) in 23S rRNA + S-adenosyl-L-methionine = 2'-O-methylguanosine(2251) in 23S rRNA + S-adenosyl-L-homocysteine + H(+)</text>
        <dbReference type="Rhea" id="RHEA:24140"/>
        <dbReference type="Rhea" id="RHEA-COMP:10239"/>
        <dbReference type="Rhea" id="RHEA-COMP:10241"/>
        <dbReference type="ChEBI" id="CHEBI:15378"/>
        <dbReference type="ChEBI" id="CHEBI:57856"/>
        <dbReference type="ChEBI" id="CHEBI:59789"/>
        <dbReference type="ChEBI" id="CHEBI:74269"/>
        <dbReference type="ChEBI" id="CHEBI:74445"/>
        <dbReference type="EC" id="2.1.1.185"/>
    </reaction>
</comment>
<evidence type="ECO:0000259" key="8">
    <source>
        <dbReference type="SMART" id="SM00967"/>
    </source>
</evidence>
<dbReference type="Gene3D" id="3.40.1280.10">
    <property type="match status" value="1"/>
</dbReference>
<keyword evidence="3 6" id="KW-0489">Methyltransferase</keyword>
<dbReference type="RefSeq" id="WP_282736915.1">
    <property type="nucleotide sequence ID" value="NZ_JASCQP010000044.1"/>
</dbReference>
<dbReference type="Pfam" id="PF08032">
    <property type="entry name" value="SpoU_sub_bind"/>
    <property type="match status" value="1"/>
</dbReference>
<dbReference type="InterPro" id="IPR001537">
    <property type="entry name" value="SpoU_MeTrfase"/>
</dbReference>
<evidence type="ECO:0000256" key="2">
    <source>
        <dbReference type="ARBA" id="ARBA00022552"/>
    </source>
</evidence>
<organism evidence="9 10">
    <name type="scientific">Halomonas rhizosphaerae</name>
    <dbReference type="NCBI Taxonomy" id="3043296"/>
    <lineage>
        <taxon>Bacteria</taxon>
        <taxon>Pseudomonadati</taxon>
        <taxon>Pseudomonadota</taxon>
        <taxon>Gammaproteobacteria</taxon>
        <taxon>Oceanospirillales</taxon>
        <taxon>Halomonadaceae</taxon>
        <taxon>Halomonas</taxon>
    </lineage>
</organism>
<keyword evidence="2 6" id="KW-0698">rRNA processing</keyword>
<evidence type="ECO:0000256" key="4">
    <source>
        <dbReference type="ARBA" id="ARBA00022679"/>
    </source>
</evidence>
<dbReference type="NCBIfam" id="TIGR00186">
    <property type="entry name" value="rRNA_methyl_3"/>
    <property type="match status" value="1"/>
</dbReference>
<protein>
    <recommendedName>
        <fullName evidence="6">23S rRNA (guanosine-2'-O-)-methyltransferase RlmB</fullName>
        <ecNumber evidence="6">2.1.1.185</ecNumber>
    </recommendedName>
    <alternativeName>
        <fullName evidence="6">23S rRNA (guanosine2251 2'-O)-methyltransferase</fullName>
    </alternativeName>
    <alternativeName>
        <fullName evidence="6">23S rRNA Gm2251 2'-O-methyltransferase</fullName>
    </alternativeName>
</protein>
<feature type="domain" description="RNA 2-O ribose methyltransferase substrate binding" evidence="8">
    <location>
        <begin position="39"/>
        <end position="114"/>
    </location>
</feature>
<dbReference type="SUPFAM" id="SSF75217">
    <property type="entry name" value="alpha/beta knot"/>
    <property type="match status" value="1"/>
</dbReference>
<evidence type="ECO:0000313" key="9">
    <source>
        <dbReference type="EMBL" id="MDI5893023.1"/>
    </source>
</evidence>
<dbReference type="EMBL" id="JASCQP010000044">
    <property type="protein sequence ID" value="MDI5893023.1"/>
    <property type="molecule type" value="Genomic_DNA"/>
</dbReference>
<dbReference type="Pfam" id="PF00588">
    <property type="entry name" value="SpoU_methylase"/>
    <property type="match status" value="1"/>
</dbReference>
<feature type="binding site" evidence="6">
    <location>
        <position position="262"/>
    </location>
    <ligand>
        <name>S-adenosyl-L-methionine</name>
        <dbReference type="ChEBI" id="CHEBI:59789"/>
    </ligand>
</feature>
<dbReference type="HAMAP" id="MF_01887">
    <property type="entry name" value="23SrRNA_methyltr_B"/>
    <property type="match status" value="1"/>
</dbReference>
<name>A0ABT6V473_9GAMM</name>
<comment type="function">
    <text evidence="6">Specifically methylates the ribose of guanosine 2251 in 23S rRNA.</text>
</comment>
<evidence type="ECO:0000256" key="7">
    <source>
        <dbReference type="SAM" id="MobiDB-lite"/>
    </source>
</evidence>
<dbReference type="Gene3D" id="3.30.1330.30">
    <property type="match status" value="1"/>
</dbReference>
<accession>A0ABT6V473</accession>
<dbReference type="InterPro" id="IPR029026">
    <property type="entry name" value="tRNA_m1G_MTases_N"/>
</dbReference>
<reference evidence="9 10" key="1">
    <citation type="submission" date="2023-04" db="EMBL/GenBank/DDBJ databases">
        <title>Halomonas strains isolated from rhizosphere soil.</title>
        <authorList>
            <person name="Xu L."/>
            <person name="Sun J.-Q."/>
        </authorList>
    </citation>
    <scope>NUCLEOTIDE SEQUENCE [LARGE SCALE GENOMIC DNA]</scope>
    <source>
        <strain evidence="9 10">LR5S20</strain>
    </source>
</reference>
<dbReference type="InterPro" id="IPR013123">
    <property type="entry name" value="SpoU_subst-bd"/>
</dbReference>
<feature type="binding site" evidence="6">
    <location>
        <position position="233"/>
    </location>
    <ligand>
        <name>S-adenosyl-L-methionine</name>
        <dbReference type="ChEBI" id="CHEBI:59789"/>
    </ligand>
</feature>
<dbReference type="InterPro" id="IPR029028">
    <property type="entry name" value="Alpha/beta_knot_MTases"/>
</dbReference>
<comment type="subcellular location">
    <subcellularLocation>
        <location evidence="6">Cytoplasm</location>
    </subcellularLocation>
</comment>
<evidence type="ECO:0000313" key="10">
    <source>
        <dbReference type="Proteomes" id="UP001225957"/>
    </source>
</evidence>
<evidence type="ECO:0000256" key="3">
    <source>
        <dbReference type="ARBA" id="ARBA00022603"/>
    </source>
</evidence>
<keyword evidence="4 6" id="KW-0808">Transferase</keyword>
<proteinExistence type="inferred from homology"/>
<sequence>MAAGRKPRHDRTPGQESRARRHAGRESPRAPAPPGGLEAVFGVHAVRALLDRGEVPRELWVQEGSAGTRLAELVEVARQGGARLHSRPRDELDRLAQGAAHQGIIAFATPLAFEGETSLWLRLEGWPHEPPPLLLVLDGITDVHNFGACLRSADAAGVHGVIVPKDKAAPLNAMVRKVACGAAESMPVYQVTNLARAMARLKALGVWITGTAGEAEASLFEADFTGPTALVMGAEGKGMRRLTREACDTLVKLPMAGSVSSLNVSVATGICLFEAVRQRQGRAPGD</sequence>
<dbReference type="InterPro" id="IPR024915">
    <property type="entry name" value="23S_rRNA_MeTrfase_RlmB"/>
</dbReference>
<dbReference type="EC" id="2.1.1.185" evidence="6"/>
<keyword evidence="5 6" id="KW-0949">S-adenosyl-L-methionine</keyword>
<dbReference type="Proteomes" id="UP001225957">
    <property type="component" value="Unassembled WGS sequence"/>
</dbReference>
<dbReference type="CDD" id="cd18103">
    <property type="entry name" value="SpoU-like_RlmB"/>
    <property type="match status" value="1"/>
</dbReference>
<comment type="caution">
    <text evidence="9">The sequence shown here is derived from an EMBL/GenBank/DDBJ whole genome shotgun (WGS) entry which is preliminary data.</text>
</comment>
<gene>
    <name evidence="6 9" type="primary">rlmB</name>
    <name evidence="9" type="ORF">QLQ83_18190</name>
</gene>
<dbReference type="SMART" id="SM00967">
    <property type="entry name" value="SpoU_sub_bind"/>
    <property type="match status" value="1"/>
</dbReference>